<evidence type="ECO:0000313" key="2">
    <source>
        <dbReference type="EMBL" id="MEQ2198510.1"/>
    </source>
</evidence>
<feature type="compositionally biased region" description="Polar residues" evidence="1">
    <location>
        <begin position="26"/>
        <end position="36"/>
    </location>
</feature>
<feature type="region of interest" description="Disordered" evidence="1">
    <location>
        <begin position="1"/>
        <end position="87"/>
    </location>
</feature>
<proteinExistence type="predicted"/>
<protein>
    <submittedName>
        <fullName evidence="2">Uncharacterized protein</fullName>
    </submittedName>
</protein>
<evidence type="ECO:0000313" key="3">
    <source>
        <dbReference type="Proteomes" id="UP001434883"/>
    </source>
</evidence>
<feature type="compositionally biased region" description="Basic and acidic residues" evidence="1">
    <location>
        <begin position="58"/>
        <end position="79"/>
    </location>
</feature>
<organism evidence="2 3">
    <name type="scientific">Xenoophorus captivus</name>
    <dbReference type="NCBI Taxonomy" id="1517983"/>
    <lineage>
        <taxon>Eukaryota</taxon>
        <taxon>Metazoa</taxon>
        <taxon>Chordata</taxon>
        <taxon>Craniata</taxon>
        <taxon>Vertebrata</taxon>
        <taxon>Euteleostomi</taxon>
        <taxon>Actinopterygii</taxon>
        <taxon>Neopterygii</taxon>
        <taxon>Teleostei</taxon>
        <taxon>Neoteleostei</taxon>
        <taxon>Acanthomorphata</taxon>
        <taxon>Ovalentaria</taxon>
        <taxon>Atherinomorphae</taxon>
        <taxon>Cyprinodontiformes</taxon>
        <taxon>Goodeidae</taxon>
        <taxon>Xenoophorus</taxon>
    </lineage>
</organism>
<name>A0ABV0QRR2_9TELE</name>
<reference evidence="2 3" key="1">
    <citation type="submission" date="2021-06" db="EMBL/GenBank/DDBJ databases">
        <authorList>
            <person name="Palmer J.M."/>
        </authorList>
    </citation>
    <scope>NUCLEOTIDE SEQUENCE [LARGE SCALE GENOMIC DNA]</scope>
    <source>
        <strain evidence="2 3">XC_2019</strain>
        <tissue evidence="2">Muscle</tissue>
    </source>
</reference>
<sequence length="121" mass="13283">AQQDTSLEHLPSMEEPQISPEVSFPPTETAQSQSSVGDVRLSGRPLESSQVFVTDAAGKGRETGEDDLPEHHVPQRSEQDNQPPVEVSLREIHADGKETVISDHSTSAGFVFQNKLMYELD</sequence>
<gene>
    <name evidence="2" type="ORF">XENOCAPTIV_013920</name>
</gene>
<accession>A0ABV0QRR2</accession>
<dbReference type="Proteomes" id="UP001434883">
    <property type="component" value="Unassembled WGS sequence"/>
</dbReference>
<evidence type="ECO:0000256" key="1">
    <source>
        <dbReference type="SAM" id="MobiDB-lite"/>
    </source>
</evidence>
<comment type="caution">
    <text evidence="2">The sequence shown here is derived from an EMBL/GenBank/DDBJ whole genome shotgun (WGS) entry which is preliminary data.</text>
</comment>
<feature type="non-terminal residue" evidence="2">
    <location>
        <position position="1"/>
    </location>
</feature>
<keyword evidence="3" id="KW-1185">Reference proteome</keyword>
<dbReference type="EMBL" id="JAHRIN010019699">
    <property type="protein sequence ID" value="MEQ2198510.1"/>
    <property type="molecule type" value="Genomic_DNA"/>
</dbReference>